<dbReference type="CDD" id="cd00082">
    <property type="entry name" value="HisKA"/>
    <property type="match status" value="1"/>
</dbReference>
<evidence type="ECO:0000256" key="5">
    <source>
        <dbReference type="ARBA" id="ARBA00022777"/>
    </source>
</evidence>
<dbReference type="SMART" id="SM00387">
    <property type="entry name" value="HATPase_c"/>
    <property type="match status" value="1"/>
</dbReference>
<protein>
    <recommendedName>
        <fullName evidence="2">histidine kinase</fullName>
        <ecNumber evidence="2">2.7.13.3</ecNumber>
    </recommendedName>
</protein>
<dbReference type="EC" id="2.7.13.3" evidence="2"/>
<reference evidence="8 9" key="1">
    <citation type="submission" date="2018-07" db="EMBL/GenBank/DDBJ databases">
        <title>Genomic Encyclopedia of Type Strains, Phase IV (KMG-IV): sequencing the most valuable type-strain genomes for metagenomic binning, comparative biology and taxonomic classification.</title>
        <authorList>
            <person name="Goeker M."/>
        </authorList>
    </citation>
    <scope>NUCLEOTIDE SEQUENCE [LARGE SCALE GENOMIC DNA]</scope>
    <source>
        <strain evidence="8 9">DSM 4134</strain>
    </source>
</reference>
<dbReference type="InterPro" id="IPR052162">
    <property type="entry name" value="Sensor_kinase/Photoreceptor"/>
</dbReference>
<feature type="transmembrane region" description="Helical" evidence="6">
    <location>
        <begin position="136"/>
        <end position="160"/>
    </location>
</feature>
<evidence type="ECO:0000256" key="1">
    <source>
        <dbReference type="ARBA" id="ARBA00000085"/>
    </source>
</evidence>
<evidence type="ECO:0000256" key="2">
    <source>
        <dbReference type="ARBA" id="ARBA00012438"/>
    </source>
</evidence>
<dbReference type="InterPro" id="IPR005467">
    <property type="entry name" value="His_kinase_dom"/>
</dbReference>
<dbReference type="SUPFAM" id="SSF47384">
    <property type="entry name" value="Homodimeric domain of signal transducing histidine kinase"/>
    <property type="match status" value="1"/>
</dbReference>
<evidence type="ECO:0000256" key="4">
    <source>
        <dbReference type="ARBA" id="ARBA00022679"/>
    </source>
</evidence>
<dbReference type="InterPro" id="IPR033425">
    <property type="entry name" value="MASE3"/>
</dbReference>
<accession>A0A3D9KXB7</accession>
<dbReference type="Proteomes" id="UP000256779">
    <property type="component" value="Unassembled WGS sequence"/>
</dbReference>
<dbReference type="Pfam" id="PF02518">
    <property type="entry name" value="HATPase_c"/>
    <property type="match status" value="1"/>
</dbReference>
<feature type="transmembrane region" description="Helical" evidence="6">
    <location>
        <begin position="101"/>
        <end position="124"/>
    </location>
</feature>
<comment type="catalytic activity">
    <reaction evidence="1">
        <text>ATP + protein L-histidine = ADP + protein N-phospho-L-histidine.</text>
        <dbReference type="EC" id="2.7.13.3"/>
    </reaction>
</comment>
<dbReference type="InterPro" id="IPR004358">
    <property type="entry name" value="Sig_transdc_His_kin-like_C"/>
</dbReference>
<evidence type="ECO:0000313" key="8">
    <source>
        <dbReference type="EMBL" id="RED92295.1"/>
    </source>
</evidence>
<dbReference type="Pfam" id="PF17159">
    <property type="entry name" value="MASE3"/>
    <property type="match status" value="1"/>
</dbReference>
<evidence type="ECO:0000259" key="7">
    <source>
        <dbReference type="PROSITE" id="PS50109"/>
    </source>
</evidence>
<evidence type="ECO:0000256" key="3">
    <source>
        <dbReference type="ARBA" id="ARBA00022553"/>
    </source>
</evidence>
<dbReference type="SMART" id="SM00388">
    <property type="entry name" value="HisKA"/>
    <property type="match status" value="1"/>
</dbReference>
<keyword evidence="6" id="KW-0472">Membrane</keyword>
<dbReference type="InterPro" id="IPR036890">
    <property type="entry name" value="HATPase_C_sf"/>
</dbReference>
<keyword evidence="3" id="KW-0597">Phosphoprotein</keyword>
<dbReference type="PANTHER" id="PTHR43304">
    <property type="entry name" value="PHYTOCHROME-LIKE PROTEIN CPH1"/>
    <property type="match status" value="1"/>
</dbReference>
<comment type="caution">
    <text evidence="8">The sequence shown here is derived from an EMBL/GenBank/DDBJ whole genome shotgun (WGS) entry which is preliminary data.</text>
</comment>
<feature type="domain" description="Histidine kinase" evidence="7">
    <location>
        <begin position="324"/>
        <end position="536"/>
    </location>
</feature>
<keyword evidence="4" id="KW-0808">Transferase</keyword>
<dbReference type="FunFam" id="3.30.565.10:FF:000006">
    <property type="entry name" value="Sensor histidine kinase WalK"/>
    <property type="match status" value="1"/>
</dbReference>
<keyword evidence="9" id="KW-1185">Reference proteome</keyword>
<feature type="transmembrane region" description="Helical" evidence="6">
    <location>
        <begin position="66"/>
        <end position="89"/>
    </location>
</feature>
<dbReference type="InterPro" id="IPR003594">
    <property type="entry name" value="HATPase_dom"/>
</dbReference>
<dbReference type="InterPro" id="IPR036097">
    <property type="entry name" value="HisK_dim/P_sf"/>
</dbReference>
<gene>
    <name evidence="8" type="ORF">C7460_1319</name>
</gene>
<keyword evidence="5" id="KW-0418">Kinase</keyword>
<dbReference type="Gene3D" id="3.30.565.10">
    <property type="entry name" value="Histidine kinase-like ATPase, C-terminal domain"/>
    <property type="match status" value="1"/>
</dbReference>
<dbReference type="Pfam" id="PF00512">
    <property type="entry name" value="HisKA"/>
    <property type="match status" value="1"/>
</dbReference>
<feature type="transmembrane region" description="Helical" evidence="6">
    <location>
        <begin position="238"/>
        <end position="258"/>
    </location>
</feature>
<dbReference type="OrthoDB" id="890870at2"/>
<feature type="transmembrane region" description="Helical" evidence="6">
    <location>
        <begin position="213"/>
        <end position="231"/>
    </location>
</feature>
<dbReference type="InterPro" id="IPR003661">
    <property type="entry name" value="HisK_dim/P_dom"/>
</dbReference>
<feature type="transmembrane region" description="Helical" evidence="6">
    <location>
        <begin position="270"/>
        <end position="290"/>
    </location>
</feature>
<feature type="transmembrane region" description="Helical" evidence="6">
    <location>
        <begin position="12"/>
        <end position="31"/>
    </location>
</feature>
<evidence type="ECO:0000256" key="6">
    <source>
        <dbReference type="SAM" id="Phobius"/>
    </source>
</evidence>
<dbReference type="PRINTS" id="PR00344">
    <property type="entry name" value="BCTRLSENSOR"/>
</dbReference>
<organism evidence="8 9">
    <name type="scientific">Marinoscillum furvescens DSM 4134</name>
    <dbReference type="NCBI Taxonomy" id="1122208"/>
    <lineage>
        <taxon>Bacteria</taxon>
        <taxon>Pseudomonadati</taxon>
        <taxon>Bacteroidota</taxon>
        <taxon>Cytophagia</taxon>
        <taxon>Cytophagales</taxon>
        <taxon>Reichenbachiellaceae</taxon>
        <taxon>Marinoscillum</taxon>
    </lineage>
</organism>
<dbReference type="RefSeq" id="WP_115870253.1">
    <property type="nucleotide sequence ID" value="NZ_QREG01000031.1"/>
</dbReference>
<proteinExistence type="predicted"/>
<keyword evidence="6" id="KW-1133">Transmembrane helix</keyword>
<keyword evidence="6" id="KW-0812">Transmembrane</keyword>
<dbReference type="PROSITE" id="PS50109">
    <property type="entry name" value="HIS_KIN"/>
    <property type="match status" value="1"/>
</dbReference>
<name>A0A3D9KXB7_MARFU</name>
<dbReference type="GO" id="GO:0000155">
    <property type="term" value="F:phosphorelay sensor kinase activity"/>
    <property type="evidence" value="ECO:0007669"/>
    <property type="project" value="InterPro"/>
</dbReference>
<dbReference type="PANTHER" id="PTHR43304:SF1">
    <property type="entry name" value="PAC DOMAIN-CONTAINING PROTEIN"/>
    <property type="match status" value="1"/>
</dbReference>
<dbReference type="Gene3D" id="1.10.287.130">
    <property type="match status" value="1"/>
</dbReference>
<dbReference type="SUPFAM" id="SSF55874">
    <property type="entry name" value="ATPase domain of HSP90 chaperone/DNA topoisomerase II/histidine kinase"/>
    <property type="match status" value="1"/>
</dbReference>
<dbReference type="AlphaFoldDB" id="A0A3D9KXB7"/>
<sequence>MTLQQVSRTLTRPIVTTTLLISALPFLLQLTGVDFGSHAPLVDLEAVKTYSVADWTELAMTLVKGAFIHFLLEWSGVIVAIVTAIMALVQYRITGNLATPIIGMALLSAGFMDAFHALAASNIIRSVADDTNFIPFTWALSRMFNAIVLTLGAGIFVLGLNRKVKPLRRNRFVIVTSLSFLLISFLVIQLCASTSQLPQTMYVDGWFARPYDVIPLVIYVITAIFILPRFYRMEKSVFSSALFWSMIPAIATQIHMAFGSTTLFDSDFHAGHFLKAASYVVPLAGLVIDYMKTYREQKVRVAELKVARQGLEYKNRELEQFAYIAAHDLQEPLVTLMSFNDLLVADYEEQLDGNGKTYLGFMNQSVLRMRELVKGLLDYSKIGKNSQLTFVDGNELVNEVRNDLKAKLTSTGARLIIGQLPTVTAYRMELRLMFQNLILNAVKFTRPDEPPVVEISAEKVADVWRFAVKDNGLGIPKENQDRIFVIFQRLHSKSEFEGTGIGLAHCAKIAALHEGEIWVDSKQGEGSTFYFTIPLR</sequence>
<dbReference type="EMBL" id="QREG01000031">
    <property type="protein sequence ID" value="RED92295.1"/>
    <property type="molecule type" value="Genomic_DNA"/>
</dbReference>
<evidence type="ECO:0000313" key="9">
    <source>
        <dbReference type="Proteomes" id="UP000256779"/>
    </source>
</evidence>
<feature type="transmembrane region" description="Helical" evidence="6">
    <location>
        <begin position="172"/>
        <end position="193"/>
    </location>
</feature>